<evidence type="ECO:0000313" key="2">
    <source>
        <dbReference type="EMBL" id="KFN42588.1"/>
    </source>
</evidence>
<feature type="chain" id="PRO_5001870448" description="Peptidase S53 activation domain-containing protein" evidence="1">
    <location>
        <begin position="23"/>
        <end position="181"/>
    </location>
</feature>
<name>A0A091AQY7_9GAMM</name>
<gene>
    <name evidence="2" type="ORF">N789_13185</name>
</gene>
<keyword evidence="1" id="KW-0732">Signal</keyword>
<feature type="signal peptide" evidence="1">
    <location>
        <begin position="1"/>
        <end position="22"/>
    </location>
</feature>
<reference evidence="2 3" key="1">
    <citation type="submission" date="2013-09" db="EMBL/GenBank/DDBJ databases">
        <title>Genome sequencing of Arenimonas oryziterrae.</title>
        <authorList>
            <person name="Chen F."/>
            <person name="Wang G."/>
        </authorList>
    </citation>
    <scope>NUCLEOTIDE SEQUENCE [LARGE SCALE GENOMIC DNA]</scope>
    <source>
        <strain evidence="2 3">YC6267</strain>
    </source>
</reference>
<protein>
    <recommendedName>
        <fullName evidence="4">Peptidase S53 activation domain-containing protein</fullName>
    </recommendedName>
</protein>
<dbReference type="RefSeq" id="WP_022970284.1">
    <property type="nucleotide sequence ID" value="NZ_ATVD01000006.1"/>
</dbReference>
<dbReference type="eggNOG" id="ENOG502ZIIV">
    <property type="taxonomic scope" value="Bacteria"/>
</dbReference>
<sequence>MKPTLLAGLSAFFFAVPLSLNATESNLLRTSVAELDPAMEWIESFSKREEQQREIAKLTAPIHSRATLRAYLRDHKLAASPLGRLSARRRRHFLSTLSFNESGITGYNYRDLEAELTVTEIYQVLSLFGAQHTTRLVEDARVETDLDRMILSPEGDDSSRGLQHRPLKLCARPNACRRASE</sequence>
<evidence type="ECO:0000256" key="1">
    <source>
        <dbReference type="SAM" id="SignalP"/>
    </source>
</evidence>
<dbReference type="AlphaFoldDB" id="A0A091AQY7"/>
<comment type="caution">
    <text evidence="2">The sequence shown here is derived from an EMBL/GenBank/DDBJ whole genome shotgun (WGS) entry which is preliminary data.</text>
</comment>
<evidence type="ECO:0000313" key="3">
    <source>
        <dbReference type="Proteomes" id="UP000029385"/>
    </source>
</evidence>
<keyword evidence="3" id="KW-1185">Reference proteome</keyword>
<accession>A0A091AQY7</accession>
<dbReference type="OrthoDB" id="6004551at2"/>
<proteinExistence type="predicted"/>
<organism evidence="2 3">
    <name type="scientific">Arenimonas oryziterrae DSM 21050 = YC6267</name>
    <dbReference type="NCBI Taxonomy" id="1121015"/>
    <lineage>
        <taxon>Bacteria</taxon>
        <taxon>Pseudomonadati</taxon>
        <taxon>Pseudomonadota</taxon>
        <taxon>Gammaproteobacteria</taxon>
        <taxon>Lysobacterales</taxon>
        <taxon>Lysobacteraceae</taxon>
        <taxon>Arenimonas</taxon>
    </lineage>
</organism>
<evidence type="ECO:0008006" key="4">
    <source>
        <dbReference type="Google" id="ProtNLM"/>
    </source>
</evidence>
<dbReference type="EMBL" id="AVCI01000009">
    <property type="protein sequence ID" value="KFN42588.1"/>
    <property type="molecule type" value="Genomic_DNA"/>
</dbReference>
<dbReference type="Proteomes" id="UP000029385">
    <property type="component" value="Unassembled WGS sequence"/>
</dbReference>